<feature type="transmembrane region" description="Helical" evidence="1">
    <location>
        <begin position="12"/>
        <end position="33"/>
    </location>
</feature>
<proteinExistence type="predicted"/>
<name>A0A4R2L1J9_9GAMM</name>
<comment type="caution">
    <text evidence="2">The sequence shown here is derived from an EMBL/GenBank/DDBJ whole genome shotgun (WGS) entry which is preliminary data.</text>
</comment>
<dbReference type="AlphaFoldDB" id="A0A4R2L1J9"/>
<dbReference type="Pfam" id="PF16137">
    <property type="entry name" value="DUF4845"/>
    <property type="match status" value="1"/>
</dbReference>
<reference evidence="2 3" key="1">
    <citation type="submission" date="2019-03" db="EMBL/GenBank/DDBJ databases">
        <title>Genomic Encyclopedia of Type Strains, Phase IV (KMG-IV): sequencing the most valuable type-strain genomes for metagenomic binning, comparative biology and taxonomic classification.</title>
        <authorList>
            <person name="Goeker M."/>
        </authorList>
    </citation>
    <scope>NUCLEOTIDE SEQUENCE [LARGE SCALE GENOMIC DNA]</scope>
    <source>
        <strain evidence="2 3">DSM 23344</strain>
    </source>
</reference>
<accession>A0A4R2L1J9</accession>
<protein>
    <submittedName>
        <fullName evidence="2">Uncharacterized protein DUF4845</fullName>
    </submittedName>
</protein>
<sequence length="128" mass="14797">MTLQGSQRGMSLPGLLVIAMMVGFFVTAAIRIAPKYIEYLTVKEVVERVASEFNRDEDTISDVRRKLATTLNTNQVYDIDYKDIEVYREDGRTWIDARYEARVPMIWRIDAVVKFDDLLFEAGRAEPQ</sequence>
<dbReference type="RefSeq" id="WP_205686455.1">
    <property type="nucleotide sequence ID" value="NZ_QQSW01000001.1"/>
</dbReference>
<keyword evidence="3" id="KW-1185">Reference proteome</keyword>
<organism evidence="2 3">
    <name type="scientific">Chromatocurvus halotolerans</name>
    <dbReference type="NCBI Taxonomy" id="1132028"/>
    <lineage>
        <taxon>Bacteria</taxon>
        <taxon>Pseudomonadati</taxon>
        <taxon>Pseudomonadota</taxon>
        <taxon>Gammaproteobacteria</taxon>
        <taxon>Cellvibrionales</taxon>
        <taxon>Halieaceae</taxon>
        <taxon>Chromatocurvus</taxon>
    </lineage>
</organism>
<dbReference type="Proteomes" id="UP000294980">
    <property type="component" value="Unassembled WGS sequence"/>
</dbReference>
<dbReference type="EMBL" id="SLWX01000002">
    <property type="protein sequence ID" value="TCO77729.1"/>
    <property type="molecule type" value="Genomic_DNA"/>
</dbReference>
<gene>
    <name evidence="2" type="ORF">EV688_102186</name>
</gene>
<keyword evidence="1" id="KW-0812">Transmembrane</keyword>
<evidence type="ECO:0000256" key="1">
    <source>
        <dbReference type="SAM" id="Phobius"/>
    </source>
</evidence>
<evidence type="ECO:0000313" key="2">
    <source>
        <dbReference type="EMBL" id="TCO77729.1"/>
    </source>
</evidence>
<dbReference type="InterPro" id="IPR032314">
    <property type="entry name" value="DUF4845"/>
</dbReference>
<evidence type="ECO:0000313" key="3">
    <source>
        <dbReference type="Proteomes" id="UP000294980"/>
    </source>
</evidence>
<keyword evidence="1" id="KW-1133">Transmembrane helix</keyword>
<keyword evidence="1" id="KW-0472">Membrane</keyword>